<evidence type="ECO:0000313" key="1">
    <source>
        <dbReference type="EMBL" id="GBM63317.1"/>
    </source>
</evidence>
<accession>A0A4Y2HDD9</accession>
<dbReference type="EMBL" id="BGPR01102503">
    <property type="protein sequence ID" value="GBM63317.1"/>
    <property type="molecule type" value="Genomic_DNA"/>
</dbReference>
<sequence length="94" mass="10693">MYIISSFVFCPSVRCQSPLNKIKIQTQAGPAPLTSRMPTHRCVIRLGRLGPVEKLGKAFRDVPIQVSFETRFKVAEFLPPRLLFPSPGDFEFHF</sequence>
<organism evidence="1 2">
    <name type="scientific">Araneus ventricosus</name>
    <name type="common">Orbweaver spider</name>
    <name type="synonym">Epeira ventricosa</name>
    <dbReference type="NCBI Taxonomy" id="182803"/>
    <lineage>
        <taxon>Eukaryota</taxon>
        <taxon>Metazoa</taxon>
        <taxon>Ecdysozoa</taxon>
        <taxon>Arthropoda</taxon>
        <taxon>Chelicerata</taxon>
        <taxon>Arachnida</taxon>
        <taxon>Araneae</taxon>
        <taxon>Araneomorphae</taxon>
        <taxon>Entelegynae</taxon>
        <taxon>Araneoidea</taxon>
        <taxon>Araneidae</taxon>
        <taxon>Araneus</taxon>
    </lineage>
</organism>
<gene>
    <name evidence="1" type="ORF">AVEN_67187_1</name>
</gene>
<name>A0A4Y2HDD9_ARAVE</name>
<keyword evidence="2" id="KW-1185">Reference proteome</keyword>
<reference evidence="1 2" key="1">
    <citation type="journal article" date="2019" name="Sci. Rep.">
        <title>Orb-weaving spider Araneus ventricosus genome elucidates the spidroin gene catalogue.</title>
        <authorList>
            <person name="Kono N."/>
            <person name="Nakamura H."/>
            <person name="Ohtoshi R."/>
            <person name="Moran D.A.P."/>
            <person name="Shinohara A."/>
            <person name="Yoshida Y."/>
            <person name="Fujiwara M."/>
            <person name="Mori M."/>
            <person name="Tomita M."/>
            <person name="Arakawa K."/>
        </authorList>
    </citation>
    <scope>NUCLEOTIDE SEQUENCE [LARGE SCALE GENOMIC DNA]</scope>
</reference>
<comment type="caution">
    <text evidence="1">The sequence shown here is derived from an EMBL/GenBank/DDBJ whole genome shotgun (WGS) entry which is preliminary data.</text>
</comment>
<evidence type="ECO:0000313" key="2">
    <source>
        <dbReference type="Proteomes" id="UP000499080"/>
    </source>
</evidence>
<dbReference type="Proteomes" id="UP000499080">
    <property type="component" value="Unassembled WGS sequence"/>
</dbReference>
<protein>
    <submittedName>
        <fullName evidence="1">Uncharacterized protein</fullName>
    </submittedName>
</protein>
<proteinExistence type="predicted"/>
<dbReference type="AlphaFoldDB" id="A0A4Y2HDD9"/>